<protein>
    <submittedName>
        <fullName evidence="1">Uncharacterized protein</fullName>
    </submittedName>
</protein>
<keyword evidence="2" id="KW-1185">Reference proteome</keyword>
<dbReference type="AlphaFoldDB" id="A0A1J9R9M7"/>
<dbReference type="STRING" id="1658174.A0A1J9R9M7"/>
<dbReference type="OrthoDB" id="2906425at2759"/>
<name>A0A1J9R9M7_9EURO</name>
<evidence type="ECO:0000313" key="1">
    <source>
        <dbReference type="EMBL" id="OJD25231.1"/>
    </source>
</evidence>
<evidence type="ECO:0000313" key="2">
    <source>
        <dbReference type="Proteomes" id="UP000242791"/>
    </source>
</evidence>
<proteinExistence type="predicted"/>
<dbReference type="Proteomes" id="UP000242791">
    <property type="component" value="Unassembled WGS sequence"/>
</dbReference>
<comment type="caution">
    <text evidence="1">The sequence shown here is derived from an EMBL/GenBank/DDBJ whole genome shotgun (WGS) entry which is preliminary data.</text>
</comment>
<sequence length="178" mass="20185">MNDNAPAAEVLSLTPPNAVQWNHDLMLEFQAALKKDPAGGPDVISSAYELKHRVAQYNKLSRPAKTNLKTVHELEDRLKHWPRSRLAGNFSKELRSLISSLKQLLWDSPKLWESPIRGVVVKCNEEIVAKVITGDVNDLTEYITLQYLAERAPDIPASKPYRLISFGPFRVIFMSYQT</sequence>
<organism evidence="1 2">
    <name type="scientific">Blastomyces percursus</name>
    <dbReference type="NCBI Taxonomy" id="1658174"/>
    <lineage>
        <taxon>Eukaryota</taxon>
        <taxon>Fungi</taxon>
        <taxon>Dikarya</taxon>
        <taxon>Ascomycota</taxon>
        <taxon>Pezizomycotina</taxon>
        <taxon>Eurotiomycetes</taxon>
        <taxon>Eurotiomycetidae</taxon>
        <taxon>Onygenales</taxon>
        <taxon>Ajellomycetaceae</taxon>
        <taxon>Blastomyces</taxon>
    </lineage>
</organism>
<dbReference type="VEuPathDB" id="FungiDB:ACJ73_03402"/>
<dbReference type="EMBL" id="LGTZ01000409">
    <property type="protein sequence ID" value="OJD25231.1"/>
    <property type="molecule type" value="Genomic_DNA"/>
</dbReference>
<reference evidence="1 2" key="1">
    <citation type="submission" date="2015-08" db="EMBL/GenBank/DDBJ databases">
        <title>Emmonsia species relationships and genome sequence.</title>
        <authorList>
            <person name="Cuomo C.A."/>
            <person name="Schwartz I.S."/>
            <person name="Kenyon C."/>
            <person name="De Hoog G.S."/>
            <person name="Govender N.P."/>
            <person name="Botha A."/>
            <person name="Moreno L."/>
            <person name="De Vries M."/>
            <person name="Munoz J.F."/>
            <person name="Stielow J.B."/>
        </authorList>
    </citation>
    <scope>NUCLEOTIDE SEQUENCE [LARGE SCALE GENOMIC DNA]</scope>
    <source>
        <strain evidence="1 2">EI222</strain>
    </source>
</reference>
<gene>
    <name evidence="1" type="ORF">ACJ73_03402</name>
</gene>
<accession>A0A1J9R9M7</accession>